<feature type="domain" description="ERAP1-like C-terminal" evidence="16">
    <location>
        <begin position="509"/>
        <end position="781"/>
    </location>
</feature>
<keyword evidence="10" id="KW-0862">Zinc</keyword>
<comment type="cofactor">
    <cofactor evidence="2">
        <name>Zn(2+)</name>
        <dbReference type="ChEBI" id="CHEBI:29105"/>
    </cofactor>
</comment>
<dbReference type="GO" id="GO:0042277">
    <property type="term" value="F:peptide binding"/>
    <property type="evidence" value="ECO:0007669"/>
    <property type="project" value="TreeGrafter"/>
</dbReference>
<dbReference type="PANTHER" id="PTHR11533">
    <property type="entry name" value="PROTEASE M1 ZINC METALLOPROTEASE"/>
    <property type="match status" value="1"/>
</dbReference>
<dbReference type="PANTHER" id="PTHR11533:SF174">
    <property type="entry name" value="PUROMYCIN-SENSITIVE AMINOPEPTIDASE-RELATED"/>
    <property type="match status" value="1"/>
</dbReference>
<dbReference type="Pfam" id="PF11838">
    <property type="entry name" value="ERAP1_C"/>
    <property type="match status" value="1"/>
</dbReference>
<evidence type="ECO:0000256" key="11">
    <source>
        <dbReference type="ARBA" id="ARBA00023049"/>
    </source>
</evidence>
<feature type="region of interest" description="Disordered" evidence="14">
    <location>
        <begin position="813"/>
        <end position="843"/>
    </location>
</feature>
<dbReference type="InterPro" id="IPR050344">
    <property type="entry name" value="Peptidase_M1_aminopeptidases"/>
</dbReference>
<evidence type="ECO:0000256" key="1">
    <source>
        <dbReference type="ARBA" id="ARBA00000098"/>
    </source>
</evidence>
<dbReference type="InterPro" id="IPR001930">
    <property type="entry name" value="Peptidase_M1"/>
</dbReference>
<keyword evidence="19" id="KW-1185">Reference proteome</keyword>
<evidence type="ECO:0000256" key="6">
    <source>
        <dbReference type="ARBA" id="ARBA00022438"/>
    </source>
</evidence>
<keyword evidence="6 18" id="KW-0031">Aminopeptidase</keyword>
<evidence type="ECO:0000256" key="10">
    <source>
        <dbReference type="ARBA" id="ARBA00022833"/>
    </source>
</evidence>
<dbReference type="EC" id="3.4.11.2" evidence="4"/>
<dbReference type="CDD" id="cd09602">
    <property type="entry name" value="M1_APN"/>
    <property type="match status" value="1"/>
</dbReference>
<evidence type="ECO:0000259" key="16">
    <source>
        <dbReference type="Pfam" id="PF11838"/>
    </source>
</evidence>
<dbReference type="InterPro" id="IPR012778">
    <property type="entry name" value="Pept_M1_aminopeptidase"/>
</dbReference>
<comment type="caution">
    <text evidence="18">The sequence shown here is derived from an EMBL/GenBank/DDBJ whole genome shotgun (WGS) entry which is preliminary data.</text>
</comment>
<feature type="domain" description="Peptidase M1 membrane alanine aminopeptidase" evidence="15">
    <location>
        <begin position="230"/>
        <end position="439"/>
    </location>
</feature>
<dbReference type="Pfam" id="PF01433">
    <property type="entry name" value="Peptidase_M1"/>
    <property type="match status" value="1"/>
</dbReference>
<dbReference type="Proteomes" id="UP000295172">
    <property type="component" value="Unassembled WGS sequence"/>
</dbReference>
<dbReference type="EMBL" id="SMKR01000048">
    <property type="protein sequence ID" value="TDD26289.1"/>
    <property type="molecule type" value="Genomic_DNA"/>
</dbReference>
<dbReference type="InterPro" id="IPR045357">
    <property type="entry name" value="Aminopeptidase_N-like_N"/>
</dbReference>
<evidence type="ECO:0000256" key="12">
    <source>
        <dbReference type="ARBA" id="ARBA00029811"/>
    </source>
</evidence>
<reference evidence="18 19" key="1">
    <citation type="submission" date="2019-02" db="EMBL/GenBank/DDBJ databases">
        <title>Draft genome sequences of novel Actinobacteria.</title>
        <authorList>
            <person name="Sahin N."/>
            <person name="Ay H."/>
            <person name="Saygin H."/>
        </authorList>
    </citation>
    <scope>NUCLEOTIDE SEQUENCE [LARGE SCALE GENOMIC DNA]</scope>
    <source>
        <strain evidence="18 19">16K104</strain>
    </source>
</reference>
<dbReference type="GO" id="GO:0016020">
    <property type="term" value="C:membrane"/>
    <property type="evidence" value="ECO:0007669"/>
    <property type="project" value="TreeGrafter"/>
</dbReference>
<name>A0A4R4X7K4_9ACTN</name>
<dbReference type="SUPFAM" id="SSF63737">
    <property type="entry name" value="Leukotriene A4 hydrolase N-terminal domain"/>
    <property type="match status" value="1"/>
</dbReference>
<dbReference type="InterPro" id="IPR042097">
    <property type="entry name" value="Aminopeptidase_N-like_N_sf"/>
</dbReference>
<organism evidence="18 19">
    <name type="scientific">Kribbella turkmenica</name>
    <dbReference type="NCBI Taxonomy" id="2530375"/>
    <lineage>
        <taxon>Bacteria</taxon>
        <taxon>Bacillati</taxon>
        <taxon>Actinomycetota</taxon>
        <taxon>Actinomycetes</taxon>
        <taxon>Propionibacteriales</taxon>
        <taxon>Kribbellaceae</taxon>
        <taxon>Kribbella</taxon>
    </lineage>
</organism>
<dbReference type="InterPro" id="IPR014782">
    <property type="entry name" value="Peptidase_M1_dom"/>
</dbReference>
<dbReference type="Gene3D" id="1.10.390.10">
    <property type="entry name" value="Neutral Protease Domain 2"/>
    <property type="match status" value="1"/>
</dbReference>
<keyword evidence="8" id="KW-0479">Metal-binding</keyword>
<accession>A0A4R4X7K4</accession>
<evidence type="ECO:0000313" key="18">
    <source>
        <dbReference type="EMBL" id="TDD26289.1"/>
    </source>
</evidence>
<dbReference type="OrthoDB" id="3885507at2"/>
<keyword evidence="11" id="KW-0482">Metalloprotease</keyword>
<dbReference type="GO" id="GO:0008270">
    <property type="term" value="F:zinc ion binding"/>
    <property type="evidence" value="ECO:0007669"/>
    <property type="project" value="InterPro"/>
</dbReference>
<dbReference type="InterPro" id="IPR024571">
    <property type="entry name" value="ERAP1-like_C_dom"/>
</dbReference>
<dbReference type="InterPro" id="IPR027268">
    <property type="entry name" value="Peptidase_M4/M1_CTD_sf"/>
</dbReference>
<gene>
    <name evidence="18" type="primary">pepN</name>
    <name evidence="18" type="ORF">E1218_13465</name>
</gene>
<dbReference type="GO" id="GO:0043171">
    <property type="term" value="P:peptide catabolic process"/>
    <property type="evidence" value="ECO:0007669"/>
    <property type="project" value="TreeGrafter"/>
</dbReference>
<dbReference type="PRINTS" id="PR00756">
    <property type="entry name" value="ALADIPTASE"/>
</dbReference>
<evidence type="ECO:0000256" key="3">
    <source>
        <dbReference type="ARBA" id="ARBA00010136"/>
    </source>
</evidence>
<evidence type="ECO:0000256" key="7">
    <source>
        <dbReference type="ARBA" id="ARBA00022670"/>
    </source>
</evidence>
<dbReference type="GO" id="GO:0006508">
    <property type="term" value="P:proteolysis"/>
    <property type="evidence" value="ECO:0007669"/>
    <property type="project" value="UniProtKB-KW"/>
</dbReference>
<dbReference type="GO" id="GO:0005615">
    <property type="term" value="C:extracellular space"/>
    <property type="evidence" value="ECO:0007669"/>
    <property type="project" value="TreeGrafter"/>
</dbReference>
<keyword evidence="7" id="KW-0645">Protease</keyword>
<dbReference type="AlphaFoldDB" id="A0A4R4X7K4"/>
<evidence type="ECO:0000259" key="17">
    <source>
        <dbReference type="Pfam" id="PF17900"/>
    </source>
</evidence>
<evidence type="ECO:0000256" key="14">
    <source>
        <dbReference type="SAM" id="MobiDB-lite"/>
    </source>
</evidence>
<evidence type="ECO:0000256" key="2">
    <source>
        <dbReference type="ARBA" id="ARBA00001947"/>
    </source>
</evidence>
<protein>
    <recommendedName>
        <fullName evidence="5">Aminopeptidase N</fullName>
        <ecNumber evidence="4">3.4.11.2</ecNumber>
    </recommendedName>
    <alternativeName>
        <fullName evidence="12">Alanine aminopeptidase</fullName>
    </alternativeName>
    <alternativeName>
        <fullName evidence="13">Lysyl aminopeptidase</fullName>
    </alternativeName>
</protein>
<feature type="domain" description="Aminopeptidase N-like N-terminal" evidence="17">
    <location>
        <begin position="116"/>
        <end position="186"/>
    </location>
</feature>
<dbReference type="GO" id="GO:0016285">
    <property type="term" value="F:alanyl aminopeptidase activity"/>
    <property type="evidence" value="ECO:0007669"/>
    <property type="project" value="UniProtKB-EC"/>
</dbReference>
<evidence type="ECO:0000256" key="5">
    <source>
        <dbReference type="ARBA" id="ARBA00015611"/>
    </source>
</evidence>
<dbReference type="SUPFAM" id="SSF55486">
    <property type="entry name" value="Metalloproteases ('zincins'), catalytic domain"/>
    <property type="match status" value="1"/>
</dbReference>
<dbReference type="Gene3D" id="2.60.40.1730">
    <property type="entry name" value="tricorn interacting facor f3 domain"/>
    <property type="match status" value="1"/>
</dbReference>
<keyword evidence="9 18" id="KW-0378">Hydrolase</keyword>
<evidence type="ECO:0000256" key="4">
    <source>
        <dbReference type="ARBA" id="ARBA00012564"/>
    </source>
</evidence>
<dbReference type="NCBIfam" id="TIGR02412">
    <property type="entry name" value="pepN_strep_liv"/>
    <property type="match status" value="1"/>
</dbReference>
<evidence type="ECO:0000259" key="15">
    <source>
        <dbReference type="Pfam" id="PF01433"/>
    </source>
</evidence>
<dbReference type="GO" id="GO:0070006">
    <property type="term" value="F:metalloaminopeptidase activity"/>
    <property type="evidence" value="ECO:0007669"/>
    <property type="project" value="TreeGrafter"/>
</dbReference>
<comment type="catalytic activity">
    <reaction evidence="1">
        <text>Release of an N-terminal amino acid, Xaa-|-Yaa- from a peptide, amide or arylamide. Xaa is preferably Ala, but may be most amino acids including Pro (slow action). When a terminal hydrophobic residue is followed by a prolyl residue, the two may be released as an intact Xaa-Pro dipeptide.</text>
        <dbReference type="EC" id="3.4.11.2"/>
    </reaction>
</comment>
<comment type="similarity">
    <text evidence="3">Belongs to the peptidase M1 family.</text>
</comment>
<evidence type="ECO:0000256" key="9">
    <source>
        <dbReference type="ARBA" id="ARBA00022801"/>
    </source>
</evidence>
<evidence type="ECO:0000256" key="8">
    <source>
        <dbReference type="ARBA" id="ARBA00022723"/>
    </source>
</evidence>
<sequence>MGVQSLTQHEAEERSRLLAVDRYEIDVDLTGLASGSRVRCVSRISFACRQPGADSFVDCAADVQSATLNGARLPAAVDGRIALAGLAERNELIVVSTQVTDADRQGVHRAVDPADDRVYAYTDFTPDYARFVWACFDQPDLKAPYAFTVTAPPDWLVLSNSGDPRIEEAGSARRWTFPPTPPLASYNTVINAGPYYEIRREGAGHDLGLFARQSLAPVLDRDADELFTLTTQGLEFFSDRFGMAFPQRKYDQVFTPEFPGAMENFGCVTWMDWFLRRSTPTRAEWDIFARYLLHELAHMWFGNIVTMRWWDDLWLNEAFAEFASNWAAVRATSYTDAWAAHLAGEKLKAYFVDQGPTTHPIRQAVRDVAEAEATFDAITYPKGASVLQQLMTYIGEAEFSTGLTDYFAKHAWGNTTLQDLIDALAGASGRDLDAWREGWLETAGTDRITLERDATGPVLVAKGPNGPARPQILAVGAYRSHDDRLERVAVEYVELTGGRTMLELPPADLYLVNDEDLTFASTRPDAVTRDGFVGNAAGLPTPISRGVAVATAWDMLINGEATAAEVVRCLTGVLAVETSASVIEPYLNLAVEAADLWSPDSERDLLLRAVAATCRRLAGDPAYWKAALRGFARTAADLEQVAWLQAESGEDVDLHWRALVRKAQLGGPTGEEARLLLDRDPDPEAWVSRLRVRAATPDPAEKEAVWDTLVRERAVPIASVHSVASVFWSAGQEGLLEPYAEAYLDLVPTFHRGGVMPATTFTRSLFPFFGADRTFVERAERLALESVPVVRTNLLDRADRMSRMLRARALTSVEAAEDAGRETHQQPIPGPGTTPTGLSAEPG</sequence>
<evidence type="ECO:0000313" key="19">
    <source>
        <dbReference type="Proteomes" id="UP000295172"/>
    </source>
</evidence>
<proteinExistence type="inferred from homology"/>
<dbReference type="RefSeq" id="WP_132319877.1">
    <property type="nucleotide sequence ID" value="NZ_SMKR01000048.1"/>
</dbReference>
<evidence type="ECO:0000256" key="13">
    <source>
        <dbReference type="ARBA" id="ARBA00031533"/>
    </source>
</evidence>
<dbReference type="Pfam" id="PF17900">
    <property type="entry name" value="Peptidase_M1_N"/>
    <property type="match status" value="1"/>
</dbReference>
<dbReference type="GO" id="GO:0005737">
    <property type="term" value="C:cytoplasm"/>
    <property type="evidence" value="ECO:0007669"/>
    <property type="project" value="TreeGrafter"/>
</dbReference>